<evidence type="ECO:0000256" key="1">
    <source>
        <dbReference type="ARBA" id="ARBA00022598"/>
    </source>
</evidence>
<keyword evidence="9" id="KW-1185">Reference proteome</keyword>
<comment type="subcellular location">
    <subcellularLocation>
        <location evidence="6">Cytoplasm</location>
    </subcellularLocation>
</comment>
<proteinExistence type="inferred from homology"/>
<keyword evidence="1 6" id="KW-0436">Ligase</keyword>
<comment type="domain">
    <text evidence="6">The N-terminal region contains the highly conserved SGGXDS motif, predicted to be a P-loop motif involved in ATP binding.</text>
</comment>
<evidence type="ECO:0000256" key="5">
    <source>
        <dbReference type="ARBA" id="ARBA00048539"/>
    </source>
</evidence>
<feature type="binding site" evidence="6">
    <location>
        <begin position="28"/>
        <end position="33"/>
    </location>
    <ligand>
        <name>ATP</name>
        <dbReference type="ChEBI" id="CHEBI:30616"/>
    </ligand>
</feature>
<gene>
    <name evidence="6" type="primary">tilS</name>
    <name evidence="8" type="ordered locus">Marpi_0604</name>
</gene>
<dbReference type="NCBIfam" id="TIGR02432">
    <property type="entry name" value="lysidine_TilS_N"/>
    <property type="match status" value="1"/>
</dbReference>
<dbReference type="KEGG" id="mpz:Marpi_0604"/>
<dbReference type="Proteomes" id="UP000007161">
    <property type="component" value="Chromosome"/>
</dbReference>
<name>H2J5Q7_MARPK</name>
<dbReference type="HAMAP" id="MF_01161">
    <property type="entry name" value="tRNA_Ile_lys_synt"/>
    <property type="match status" value="1"/>
</dbReference>
<dbReference type="InterPro" id="IPR012795">
    <property type="entry name" value="tRNA_Ile_lys_synt_N"/>
</dbReference>
<organism evidence="8 9">
    <name type="scientific">Marinitoga piezophila (strain DSM 14283 / JCM 11233 / KA3)</name>
    <dbReference type="NCBI Taxonomy" id="443254"/>
    <lineage>
        <taxon>Bacteria</taxon>
        <taxon>Thermotogati</taxon>
        <taxon>Thermotogota</taxon>
        <taxon>Thermotogae</taxon>
        <taxon>Petrotogales</taxon>
        <taxon>Petrotogaceae</taxon>
        <taxon>Marinitoga</taxon>
    </lineage>
</organism>
<dbReference type="Pfam" id="PF01171">
    <property type="entry name" value="ATP_bind_3"/>
    <property type="match status" value="1"/>
</dbReference>
<reference evidence="9" key="2">
    <citation type="submission" date="2012-01" db="EMBL/GenBank/DDBJ databases">
        <title>Complete sequence of chromosome of Marinitoga piezophila KA3.</title>
        <authorList>
            <person name="Lucas S."/>
            <person name="Han J."/>
            <person name="Lapidus A."/>
            <person name="Cheng J.-F."/>
            <person name="Goodwin L."/>
            <person name="Pitluck S."/>
            <person name="Peters L."/>
            <person name="Mikhailova N."/>
            <person name="Teshima H."/>
            <person name="Detter J.C."/>
            <person name="Han C."/>
            <person name="Tapia R."/>
            <person name="Land M."/>
            <person name="Hauser L."/>
            <person name="Kyrpides N."/>
            <person name="Ivanova N."/>
            <person name="Pagani I."/>
            <person name="Jebbar M."/>
            <person name="Vannier P."/>
            <person name="Oger P."/>
            <person name="Cario A."/>
            <person name="Bartlett D."/>
            <person name="Noll K.M."/>
            <person name="Woyke T."/>
        </authorList>
    </citation>
    <scope>NUCLEOTIDE SEQUENCE [LARGE SCALE GENOMIC DNA]</scope>
    <source>
        <strain evidence="9">DSM 14283 / JCM 11233 / KA3</strain>
    </source>
</reference>
<protein>
    <recommendedName>
        <fullName evidence="6">tRNA(Ile)-lysidine synthase</fullName>
        <ecNumber evidence="6">6.3.4.19</ecNumber>
    </recommendedName>
    <alternativeName>
        <fullName evidence="6">tRNA(Ile)-2-lysyl-cytidine synthase</fullName>
    </alternativeName>
    <alternativeName>
        <fullName evidence="6">tRNA(Ile)-lysidine synthetase</fullName>
    </alternativeName>
</protein>
<comment type="function">
    <text evidence="6">Ligates lysine onto the cytidine present at position 34 of the AUA codon-specific tRNA(Ile) that contains the anticodon CAU, in an ATP-dependent manner. Cytidine is converted to lysidine, thus changing the amino acid specificity of the tRNA from methionine to isoleucine.</text>
</comment>
<keyword evidence="4 6" id="KW-0067">ATP-binding</keyword>
<evidence type="ECO:0000259" key="7">
    <source>
        <dbReference type="Pfam" id="PF01171"/>
    </source>
</evidence>
<dbReference type="PANTHER" id="PTHR43033:SF1">
    <property type="entry name" value="TRNA(ILE)-LYSIDINE SYNTHASE-RELATED"/>
    <property type="match status" value="1"/>
</dbReference>
<evidence type="ECO:0000256" key="4">
    <source>
        <dbReference type="ARBA" id="ARBA00022840"/>
    </source>
</evidence>
<dbReference type="HOGENOM" id="CLU_018869_0_0_0"/>
<keyword evidence="2 6" id="KW-0819">tRNA processing</keyword>
<dbReference type="PANTHER" id="PTHR43033">
    <property type="entry name" value="TRNA(ILE)-LYSIDINE SYNTHASE-RELATED"/>
    <property type="match status" value="1"/>
</dbReference>
<dbReference type="InterPro" id="IPR011063">
    <property type="entry name" value="TilS/TtcA_N"/>
</dbReference>
<evidence type="ECO:0000313" key="9">
    <source>
        <dbReference type="Proteomes" id="UP000007161"/>
    </source>
</evidence>
<dbReference type="AlphaFoldDB" id="H2J5Q7"/>
<dbReference type="eggNOG" id="COG0037">
    <property type="taxonomic scope" value="Bacteria"/>
</dbReference>
<dbReference type="RefSeq" id="WP_014296115.1">
    <property type="nucleotide sequence ID" value="NC_016751.1"/>
</dbReference>
<feature type="domain" description="tRNA(Ile)-lysidine/2-thiocytidine synthase N-terminal" evidence="7">
    <location>
        <begin position="23"/>
        <end position="202"/>
    </location>
</feature>
<dbReference type="InterPro" id="IPR012094">
    <property type="entry name" value="tRNA_Ile_lys_synt"/>
</dbReference>
<sequence length="316" mass="37284">MKIEFKVLKFIRKYNMYSPGDRVLLGVSGGRDSMVMLDIMDKLKDILKIEIGVAHFNHSLRKEADSEEDFVKSEVLKRKITFYSKKEDVKNYAKTHKIGIEEAARTLRYNYFREILKKEKYNKIAIAHYSRDLSETVVYRLIKGTGIYGIGGLLPINENVTRPILILNFENLEKYVTINNVNYVIDQSNFDTKYTRNKIRHKILPYFKEINEEYENAIFRFAEITWEYRNFVENIFNSRVEIKENIYILSLENDFIDNEILRLIFLKLNKLPPSKEETEKLLKMKSKGKRKINGLIIIKNKDKLEISKEVNSLGGK</sequence>
<reference evidence="8 9" key="1">
    <citation type="journal article" date="2012" name="J. Bacteriol.">
        <title>Complete Genome Sequence of the Thermophilic, Piezophilic, Heterotrophic Bacterium Marinitoga piezophila KA3.</title>
        <authorList>
            <person name="Lucas S."/>
            <person name="Han J."/>
            <person name="Lapidus A."/>
            <person name="Cheng J.F."/>
            <person name="Goodwin L.A."/>
            <person name="Pitluck S."/>
            <person name="Peters L."/>
            <person name="Mikhailova N."/>
            <person name="Teshima H."/>
            <person name="Detter J.C."/>
            <person name="Han C."/>
            <person name="Tapia R."/>
            <person name="Land M."/>
            <person name="Hauser L."/>
            <person name="Kyrpides N.C."/>
            <person name="Ivanova N."/>
            <person name="Pagani I."/>
            <person name="Vannier P."/>
            <person name="Oger P."/>
            <person name="Bartlett D.H."/>
            <person name="Noll K.M."/>
            <person name="Woyke T."/>
            <person name="Jebbar M."/>
        </authorList>
    </citation>
    <scope>NUCLEOTIDE SEQUENCE [LARGE SCALE GENOMIC DNA]</scope>
    <source>
        <strain evidence="9">DSM 14283 / JCM 11233 / KA3</strain>
    </source>
</reference>
<evidence type="ECO:0000256" key="2">
    <source>
        <dbReference type="ARBA" id="ARBA00022694"/>
    </source>
</evidence>
<keyword evidence="3 6" id="KW-0547">Nucleotide-binding</keyword>
<keyword evidence="6" id="KW-0963">Cytoplasm</keyword>
<dbReference type="SUPFAM" id="SSF52402">
    <property type="entry name" value="Adenine nucleotide alpha hydrolases-like"/>
    <property type="match status" value="1"/>
</dbReference>
<dbReference type="InterPro" id="IPR014729">
    <property type="entry name" value="Rossmann-like_a/b/a_fold"/>
</dbReference>
<accession>H2J5Q7</accession>
<comment type="similarity">
    <text evidence="6">Belongs to the tRNA(Ile)-lysidine synthase family.</text>
</comment>
<dbReference type="EMBL" id="CP003257">
    <property type="protein sequence ID" value="AEX85043.1"/>
    <property type="molecule type" value="Genomic_DNA"/>
</dbReference>
<evidence type="ECO:0000313" key="8">
    <source>
        <dbReference type="EMBL" id="AEX85043.1"/>
    </source>
</evidence>
<comment type="catalytic activity">
    <reaction evidence="5 6">
        <text>cytidine(34) in tRNA(Ile2) + L-lysine + ATP = lysidine(34) in tRNA(Ile2) + AMP + diphosphate + H(+)</text>
        <dbReference type="Rhea" id="RHEA:43744"/>
        <dbReference type="Rhea" id="RHEA-COMP:10625"/>
        <dbReference type="Rhea" id="RHEA-COMP:10670"/>
        <dbReference type="ChEBI" id="CHEBI:15378"/>
        <dbReference type="ChEBI" id="CHEBI:30616"/>
        <dbReference type="ChEBI" id="CHEBI:32551"/>
        <dbReference type="ChEBI" id="CHEBI:33019"/>
        <dbReference type="ChEBI" id="CHEBI:82748"/>
        <dbReference type="ChEBI" id="CHEBI:83665"/>
        <dbReference type="ChEBI" id="CHEBI:456215"/>
        <dbReference type="EC" id="6.3.4.19"/>
    </reaction>
</comment>
<dbReference type="GO" id="GO:0032267">
    <property type="term" value="F:tRNA(Ile)-lysidine synthase activity"/>
    <property type="evidence" value="ECO:0007669"/>
    <property type="project" value="UniProtKB-EC"/>
</dbReference>
<dbReference type="GO" id="GO:0005737">
    <property type="term" value="C:cytoplasm"/>
    <property type="evidence" value="ECO:0007669"/>
    <property type="project" value="UniProtKB-SubCell"/>
</dbReference>
<dbReference type="GO" id="GO:0005524">
    <property type="term" value="F:ATP binding"/>
    <property type="evidence" value="ECO:0007669"/>
    <property type="project" value="UniProtKB-UniRule"/>
</dbReference>
<dbReference type="GO" id="GO:0006400">
    <property type="term" value="P:tRNA modification"/>
    <property type="evidence" value="ECO:0007669"/>
    <property type="project" value="UniProtKB-UniRule"/>
</dbReference>
<dbReference type="EC" id="6.3.4.19" evidence="6"/>
<dbReference type="OrthoDB" id="9807403at2"/>
<evidence type="ECO:0000256" key="3">
    <source>
        <dbReference type="ARBA" id="ARBA00022741"/>
    </source>
</evidence>
<evidence type="ECO:0000256" key="6">
    <source>
        <dbReference type="HAMAP-Rule" id="MF_01161"/>
    </source>
</evidence>
<dbReference type="STRING" id="443254.Marpi_0604"/>
<dbReference type="CDD" id="cd01992">
    <property type="entry name" value="TilS_N"/>
    <property type="match status" value="1"/>
</dbReference>
<dbReference type="Gene3D" id="3.40.50.620">
    <property type="entry name" value="HUPs"/>
    <property type="match status" value="1"/>
</dbReference>